<dbReference type="Proteomes" id="UP001359308">
    <property type="component" value="Chromosome"/>
</dbReference>
<keyword evidence="6" id="KW-1185">Reference proteome</keyword>
<keyword evidence="3" id="KW-1133">Transmembrane helix</keyword>
<dbReference type="InterPro" id="IPR004629">
    <property type="entry name" value="WecG_TagA_CpsF"/>
</dbReference>
<sequence>MGRHTAIPGPLGKRPRWHWRLWLLPLLTLATSLLPRIVDFCVAGAALILLGPLLLLRALVAKLRAGRIFAATERVGRFQVPFRQLAFADDAPLRNLAVLLNVFWGDMAFAGPRPLSPEEAAAVPADQSIRFRLRPGIFSPYMLRSRIGIAYEGEAELDREFYYTETAAGNLGLMLRTGVGGLLAGDAVRPAPDLLEFFGVAIANTTMSEAIDWIVRRVREDHPATIAFVNPDCLNIAYGNPEYRAVLGKVDLVLPDGIGIRFGCRILGISLRANVNGTDMFPRLCERCVDEQLSLFLLGARPGVARLAAENMLQRYPGLKIAGTCDGYFAPAAEAEVIESINRSGADILLVAFGVPKQELWLWKHRARLKPRVAMGVGGLFDFYSGRIPRAPLWLREIGLEWSWRLLQGLRPADSQMAQFEIGLEWSWRLLQEPGRMWRRYIIGNPLFLYRVWRQKIGKLVI</sequence>
<evidence type="ECO:0000259" key="4">
    <source>
        <dbReference type="Pfam" id="PF02397"/>
    </source>
</evidence>
<keyword evidence="2" id="KW-0808">Transferase</keyword>
<dbReference type="EMBL" id="CP104311">
    <property type="protein sequence ID" value="WWF01490.1"/>
    <property type="molecule type" value="Genomic_DNA"/>
</dbReference>
<keyword evidence="1" id="KW-0328">Glycosyltransferase</keyword>
<evidence type="ECO:0000256" key="2">
    <source>
        <dbReference type="ARBA" id="ARBA00022679"/>
    </source>
</evidence>
<evidence type="ECO:0000256" key="1">
    <source>
        <dbReference type="ARBA" id="ARBA00022676"/>
    </source>
</evidence>
<proteinExistence type="predicted"/>
<feature type="transmembrane region" description="Helical" evidence="3">
    <location>
        <begin position="44"/>
        <end position="60"/>
    </location>
</feature>
<evidence type="ECO:0000313" key="6">
    <source>
        <dbReference type="Proteomes" id="UP001359308"/>
    </source>
</evidence>
<keyword evidence="3" id="KW-0472">Membrane</keyword>
<reference evidence="5 6" key="1">
    <citation type="submission" date="2022-09" db="EMBL/GenBank/DDBJ databases">
        <authorList>
            <person name="Giprobiosintez L."/>
        </authorList>
    </citation>
    <scope>NUCLEOTIDE SEQUENCE [LARGE SCALE GENOMIC DNA]</scope>
    <source>
        <strain evidence="6">VKPM-B-12549 (GBS-15)</strain>
    </source>
</reference>
<feature type="domain" description="Bacterial sugar transferase" evidence="4">
    <location>
        <begin position="93"/>
        <end position="177"/>
    </location>
</feature>
<dbReference type="PANTHER" id="PTHR34136:SF1">
    <property type="entry name" value="UDP-N-ACETYL-D-MANNOSAMINURONIC ACID TRANSFERASE"/>
    <property type="match status" value="1"/>
</dbReference>
<evidence type="ECO:0000256" key="3">
    <source>
        <dbReference type="SAM" id="Phobius"/>
    </source>
</evidence>
<dbReference type="CDD" id="cd06533">
    <property type="entry name" value="Glyco_transf_WecG_TagA"/>
    <property type="match status" value="1"/>
</dbReference>
<dbReference type="InterPro" id="IPR003362">
    <property type="entry name" value="Bact_transf"/>
</dbReference>
<feature type="transmembrane region" description="Helical" evidence="3">
    <location>
        <begin position="21"/>
        <end position="38"/>
    </location>
</feature>
<dbReference type="Pfam" id="PF03808">
    <property type="entry name" value="Glyco_tran_WecG"/>
    <property type="match status" value="1"/>
</dbReference>
<dbReference type="NCBIfam" id="TIGR00696">
    <property type="entry name" value="wecG_tagA_cpsF"/>
    <property type="match status" value="1"/>
</dbReference>
<organism evidence="5 6">
    <name type="scientific">Methylococcus capsulatus</name>
    <dbReference type="NCBI Taxonomy" id="414"/>
    <lineage>
        <taxon>Bacteria</taxon>
        <taxon>Pseudomonadati</taxon>
        <taxon>Pseudomonadota</taxon>
        <taxon>Gammaproteobacteria</taxon>
        <taxon>Methylococcales</taxon>
        <taxon>Methylococcaceae</taxon>
        <taxon>Methylococcus</taxon>
    </lineage>
</organism>
<name>A0ABZ2F4K3_METCP</name>
<dbReference type="RefSeq" id="WP_198321960.1">
    <property type="nucleotide sequence ID" value="NZ_CP104311.1"/>
</dbReference>
<protein>
    <submittedName>
        <fullName evidence="5">WecB/TagA/CpsF family glycosyltransferase</fullName>
    </submittedName>
</protein>
<accession>A0ABZ2F4K3</accession>
<gene>
    <name evidence="5" type="ORF">N4J17_13605</name>
</gene>
<dbReference type="Pfam" id="PF02397">
    <property type="entry name" value="Bac_transf"/>
    <property type="match status" value="1"/>
</dbReference>
<dbReference type="PANTHER" id="PTHR34136">
    <property type="match status" value="1"/>
</dbReference>
<keyword evidence="3" id="KW-0812">Transmembrane</keyword>
<evidence type="ECO:0000313" key="5">
    <source>
        <dbReference type="EMBL" id="WWF01490.1"/>
    </source>
</evidence>